<dbReference type="SMART" id="SM00860">
    <property type="entry name" value="SMI1_KNR4"/>
    <property type="match status" value="1"/>
</dbReference>
<dbReference type="AlphaFoldDB" id="A0A7X1CQ28"/>
<dbReference type="Gene3D" id="3.40.1580.10">
    <property type="entry name" value="SMI1/KNR4-like"/>
    <property type="match status" value="1"/>
</dbReference>
<dbReference type="Pfam" id="PF09346">
    <property type="entry name" value="SMI1_KNR4"/>
    <property type="match status" value="1"/>
</dbReference>
<comment type="caution">
    <text evidence="3">The sequence shown here is derived from an EMBL/GenBank/DDBJ whole genome shotgun (WGS) entry which is preliminary data.</text>
</comment>
<protein>
    <submittedName>
        <fullName evidence="3">SMI1/KNR4 family protein</fullName>
    </submittedName>
</protein>
<dbReference type="EMBL" id="JAARWN010000008">
    <property type="protein sequence ID" value="MBC1936608.1"/>
    <property type="molecule type" value="Genomic_DNA"/>
</dbReference>
<organism evidence="3 4">
    <name type="scientific">Listeria grandensis</name>
    <dbReference type="NCBI Taxonomy" id="1494963"/>
    <lineage>
        <taxon>Bacteria</taxon>
        <taxon>Bacillati</taxon>
        <taxon>Bacillota</taxon>
        <taxon>Bacilli</taxon>
        <taxon>Bacillales</taxon>
        <taxon>Listeriaceae</taxon>
        <taxon>Listeria</taxon>
    </lineage>
</organism>
<sequence length="183" mass="20524">MIPKLTKANIELAEATFGVKLPASYVKVLEERNGGYLKTDAVPVNFADDWAEDHIHLDELYGIGQDEGIMETEYLRNEWGITKGDIIIIGGDGHAFVALDYEGTTTDPKVIHIDTDSSKVNVICDSFDALLRIMYVAEDPDDDEMPHRIDWKKKLKNVATIVILLAVCGAIIYKGYMYISDWL</sequence>
<name>A0A7X1CQ28_9LIST</name>
<dbReference type="Proteomes" id="UP000535908">
    <property type="component" value="Unassembled WGS sequence"/>
</dbReference>
<gene>
    <name evidence="3" type="ORF">HCA69_09540</name>
</gene>
<accession>A0A7X1CQ28</accession>
<keyword evidence="1" id="KW-0472">Membrane</keyword>
<keyword evidence="1" id="KW-0812">Transmembrane</keyword>
<evidence type="ECO:0000259" key="2">
    <source>
        <dbReference type="SMART" id="SM00860"/>
    </source>
</evidence>
<evidence type="ECO:0000313" key="4">
    <source>
        <dbReference type="Proteomes" id="UP000535908"/>
    </source>
</evidence>
<feature type="domain" description="Knr4/Smi1-like" evidence="2">
    <location>
        <begin position="4"/>
        <end position="133"/>
    </location>
</feature>
<evidence type="ECO:0000256" key="1">
    <source>
        <dbReference type="SAM" id="Phobius"/>
    </source>
</evidence>
<proteinExistence type="predicted"/>
<dbReference type="InterPro" id="IPR018958">
    <property type="entry name" value="Knr4/Smi1-like_dom"/>
</dbReference>
<keyword evidence="1" id="KW-1133">Transmembrane helix</keyword>
<reference evidence="3 4" key="1">
    <citation type="submission" date="2020-03" db="EMBL/GenBank/DDBJ databases">
        <title>Soil Listeria distribution.</title>
        <authorList>
            <person name="Liao J."/>
            <person name="Wiedmann M."/>
        </authorList>
    </citation>
    <scope>NUCLEOTIDE SEQUENCE [LARGE SCALE GENOMIC DNA]</scope>
    <source>
        <strain evidence="3 4">FSL L7-0741</strain>
    </source>
</reference>
<feature type="transmembrane region" description="Helical" evidence="1">
    <location>
        <begin position="158"/>
        <end position="179"/>
    </location>
</feature>
<dbReference type="SUPFAM" id="SSF160631">
    <property type="entry name" value="SMI1/KNR4-like"/>
    <property type="match status" value="1"/>
</dbReference>
<evidence type="ECO:0000313" key="3">
    <source>
        <dbReference type="EMBL" id="MBC1936608.1"/>
    </source>
</evidence>
<dbReference type="RefSeq" id="WP_185526162.1">
    <property type="nucleotide sequence ID" value="NZ_JAARWN010000008.1"/>
</dbReference>
<dbReference type="InterPro" id="IPR037883">
    <property type="entry name" value="Knr4/Smi1-like_sf"/>
</dbReference>